<name>A0A010ZWW9_9BACL</name>
<dbReference type="OrthoDB" id="2373020at2"/>
<feature type="transmembrane region" description="Helical" evidence="11">
    <location>
        <begin position="167"/>
        <end position="188"/>
    </location>
</feature>
<feature type="compositionally biased region" description="Gly residues" evidence="10">
    <location>
        <begin position="749"/>
        <end position="785"/>
    </location>
</feature>
<dbReference type="AlphaFoldDB" id="A0A010ZWW9"/>
<reference evidence="13 14" key="1">
    <citation type="submission" date="2013-07" db="EMBL/GenBank/DDBJ databases">
        <authorList>
            <consortium name="DOE Joint Genome Institute"/>
            <person name="Anderson I."/>
            <person name="Huntemann M."/>
            <person name="Han J."/>
            <person name="Chen A."/>
            <person name="Kyrpides N."/>
            <person name="Mavromatis K."/>
            <person name="Markowitz V."/>
            <person name="Palaniappan K."/>
            <person name="Ivanova N."/>
            <person name="Schaumberg A."/>
            <person name="Pati A."/>
            <person name="Liolios K."/>
            <person name="Nordberg H.P."/>
            <person name="Cantor M.N."/>
            <person name="Hua S.X."/>
            <person name="Woyke T."/>
        </authorList>
    </citation>
    <scope>NUCLEOTIDE SEQUENCE [LARGE SCALE GENOMIC DNA]</scope>
    <source>
        <strain evidence="13 14">DSM 19268</strain>
    </source>
</reference>
<evidence type="ECO:0000256" key="11">
    <source>
        <dbReference type="SAM" id="Phobius"/>
    </source>
</evidence>
<keyword evidence="3 11" id="KW-0812">Transmembrane</keyword>
<organism evidence="13 14">
    <name type="scientific">Saccharibacillus sacchari DSM 19268</name>
    <dbReference type="NCBI Taxonomy" id="915437"/>
    <lineage>
        <taxon>Bacteria</taxon>
        <taxon>Bacillati</taxon>
        <taxon>Bacillota</taxon>
        <taxon>Bacilli</taxon>
        <taxon>Bacillales</taxon>
        <taxon>Paenibacillaceae</taxon>
        <taxon>Saccharibacillus</taxon>
    </lineage>
</organism>
<dbReference type="InterPro" id="IPR007621">
    <property type="entry name" value="TPM_dom"/>
</dbReference>
<gene>
    <name evidence="13" type="ORF">SacsacDRAFT_0124</name>
</gene>
<evidence type="ECO:0000256" key="1">
    <source>
        <dbReference type="ARBA" id="ARBA00004162"/>
    </source>
</evidence>
<feature type="coiled-coil region" evidence="9">
    <location>
        <begin position="645"/>
        <end position="679"/>
    </location>
</feature>
<protein>
    <submittedName>
        <fullName evidence="13">Septation ring formation regulator, EzrA</fullName>
    </submittedName>
</protein>
<evidence type="ECO:0000256" key="3">
    <source>
        <dbReference type="ARBA" id="ARBA00022692"/>
    </source>
</evidence>
<keyword evidence="6 11" id="KW-0472">Membrane</keyword>
<dbReference type="GO" id="GO:0005886">
    <property type="term" value="C:plasma membrane"/>
    <property type="evidence" value="ECO:0007669"/>
    <property type="project" value="UniProtKB-SubCell"/>
</dbReference>
<keyword evidence="5 9" id="KW-0175">Coiled coil</keyword>
<accession>A0A010ZWW9</accession>
<keyword evidence="2" id="KW-0132">Cell division</keyword>
<keyword evidence="4 11" id="KW-1133">Transmembrane helix</keyword>
<dbReference type="HOGENOM" id="CLU_352618_0_0_9"/>
<evidence type="ECO:0000256" key="4">
    <source>
        <dbReference type="ARBA" id="ARBA00022989"/>
    </source>
</evidence>
<dbReference type="GO" id="GO:0000917">
    <property type="term" value="P:division septum assembly"/>
    <property type="evidence" value="ECO:0007669"/>
    <property type="project" value="UniProtKB-KW"/>
</dbReference>
<proteinExistence type="predicted"/>
<dbReference type="Pfam" id="PF06160">
    <property type="entry name" value="EzrA"/>
    <property type="match status" value="1"/>
</dbReference>
<dbReference type="EMBL" id="JFBU01000001">
    <property type="protein sequence ID" value="EXG83159.1"/>
    <property type="molecule type" value="Genomic_DNA"/>
</dbReference>
<dbReference type="GO" id="GO:0005940">
    <property type="term" value="C:septin ring"/>
    <property type="evidence" value="ECO:0007669"/>
    <property type="project" value="InterPro"/>
</dbReference>
<evidence type="ECO:0000256" key="6">
    <source>
        <dbReference type="ARBA" id="ARBA00023136"/>
    </source>
</evidence>
<dbReference type="GO" id="GO:0000921">
    <property type="term" value="P:septin ring assembly"/>
    <property type="evidence" value="ECO:0007669"/>
    <property type="project" value="InterPro"/>
</dbReference>
<evidence type="ECO:0000256" key="5">
    <source>
        <dbReference type="ARBA" id="ARBA00023054"/>
    </source>
</evidence>
<evidence type="ECO:0000256" key="2">
    <source>
        <dbReference type="ARBA" id="ARBA00022618"/>
    </source>
</evidence>
<dbReference type="PATRIC" id="fig|915437.3.peg.124"/>
<evidence type="ECO:0000313" key="14">
    <source>
        <dbReference type="Proteomes" id="UP000053380"/>
    </source>
</evidence>
<evidence type="ECO:0000256" key="8">
    <source>
        <dbReference type="ARBA" id="ARBA00023306"/>
    </source>
</evidence>
<comment type="subcellular location">
    <subcellularLocation>
        <location evidence="1">Cell membrane</location>
        <topology evidence="1">Single-pass membrane protein</topology>
    </subcellularLocation>
</comment>
<evidence type="ECO:0000256" key="10">
    <source>
        <dbReference type="SAM" id="MobiDB-lite"/>
    </source>
</evidence>
<evidence type="ECO:0000313" key="13">
    <source>
        <dbReference type="EMBL" id="EXG83159.1"/>
    </source>
</evidence>
<dbReference type="Proteomes" id="UP000053380">
    <property type="component" value="Unassembled WGS sequence"/>
</dbReference>
<sequence length="805" mass="87843">MRRIDWRKVLPVLAVLLLMLTPILSVSASSPQRSGIVTDEAGLFTDSQIRQLENELSGGKYTVYVLTESGMSESEAARLSAQTYDAWGLGSNELLLLIVTDPNLVYLELKNSALGNAQRIIDRAFVPAAQDDGPAAGALAVGEYVNGAGGASSGSGGPGGLLAGGTWLYAILALAVLGIGAYVLFSMFQSGSKVKKRAGELRDRQKATSAVVDGIMVSELFREVEMGFVQGETLKEAEGISREAVELHQSAESLSTRLAAFRPGTFASRAQRKELDTLTGEVQGWENRVTALNERFEQVSASFAEVRRRVKEGKEVERETREALEKLKADTGYPLTTLQRELDEAAALLAKADSLDEFDVMQASAPAEQSLSRLNEISGYVESLSSLASEAAQWPGKIVQTERELRPVTEREGLLLTEEDPFRVLSEAGAETQRLNELIQAGDVPAAKQSAERIASHIAEAKDIVKRRLESRSTSAESLEDAQSLLREIEGFAPRYEQELNELRGRYAESHLGTQRGRREEIDRAEEEIRRLLPEIRSALNPQVQYYKAAREKSDRVDELAARSRERMREALGYADELDAQQRASQQRFEGARSIFRQAGSTYRAMGVHMPEYDRALQAAESEGETVAGALKSEPIDLLRAEPLLAAYERNASDFAQHIRDLQERRDQAMRQLEQLSGDFTGREQTYRRYLRTNSYAGRYGGFETEARRLIAAGRFEDALAQAAFGRQVLEEMERDYRRAVQRANNNNRGGGGFGGGFGGPGGGSRPGGGRSSGGSSWGGGGRSGGSSSWGKGGGGGRSSGSSKW</sequence>
<feature type="domain" description="TPM" evidence="12">
    <location>
        <begin position="37"/>
        <end position="141"/>
    </location>
</feature>
<evidence type="ECO:0000256" key="9">
    <source>
        <dbReference type="SAM" id="Coils"/>
    </source>
</evidence>
<evidence type="ECO:0000259" key="12">
    <source>
        <dbReference type="Pfam" id="PF04536"/>
    </source>
</evidence>
<evidence type="ECO:0000256" key="7">
    <source>
        <dbReference type="ARBA" id="ARBA00023210"/>
    </source>
</evidence>
<comment type="caution">
    <text evidence="13">The sequence shown here is derived from an EMBL/GenBank/DDBJ whole genome shotgun (WGS) entry which is preliminary data.</text>
</comment>
<feature type="region of interest" description="Disordered" evidence="10">
    <location>
        <begin position="744"/>
        <end position="805"/>
    </location>
</feature>
<dbReference type="RefSeq" id="WP_037282430.1">
    <property type="nucleotide sequence ID" value="NZ_KK073875.1"/>
</dbReference>
<keyword evidence="14" id="KW-1185">Reference proteome</keyword>
<keyword evidence="8" id="KW-0131">Cell cycle</keyword>
<keyword evidence="7" id="KW-0717">Septation</keyword>
<dbReference type="InterPro" id="IPR010379">
    <property type="entry name" value="EzrA"/>
</dbReference>
<dbReference type="Pfam" id="PF04536">
    <property type="entry name" value="TPM_phosphatase"/>
    <property type="match status" value="1"/>
</dbReference>
<dbReference type="Gene3D" id="3.10.310.50">
    <property type="match status" value="1"/>
</dbReference>